<dbReference type="Gene3D" id="2.170.16.10">
    <property type="entry name" value="Hedgehog/Intein (Hint) domain"/>
    <property type="match status" value="1"/>
</dbReference>
<evidence type="ECO:0008006" key="3">
    <source>
        <dbReference type="Google" id="ProtNLM"/>
    </source>
</evidence>
<dbReference type="RefSeq" id="WP_004880599.1">
    <property type="nucleotide sequence ID" value="NZ_AKIQ01000082.1"/>
</dbReference>
<dbReference type="PATRIC" id="fig|1191460.12.peg.2480"/>
<protein>
    <recommendedName>
        <fullName evidence="3">Intein C-terminal splicing domain-containing protein</fullName>
    </recommendedName>
</protein>
<dbReference type="EMBL" id="APPO01000016">
    <property type="protein sequence ID" value="ENV36535.1"/>
    <property type="molecule type" value="Genomic_DNA"/>
</dbReference>
<dbReference type="InterPro" id="IPR030934">
    <property type="entry name" value="Intein_C"/>
</dbReference>
<proteinExistence type="predicted"/>
<keyword evidence="2" id="KW-1185">Reference proteome</keyword>
<evidence type="ECO:0000313" key="2">
    <source>
        <dbReference type="Proteomes" id="UP000018445"/>
    </source>
</evidence>
<sequence length="222" mass="25624">MTGFVAGTLVHTDKGLVPIQEIKVGDRVLSRPENRGCDAPIEYKIVEKVFCSGEDNIIQLPYICESEFKIIKVIYLTDYHAIWHEREKKWIPAIKLENGDELSFIKNEKIFFVYGVSEVLNFKDDGSIGYCNHYLHNSLGYSVGHSFVYKGKYSIKTDYLQNNDLSNQYSRYIDDFESFDIGSNVYPENFGGLSRFKIKVYNLDVEDHHTYFVGDAGIWVHC</sequence>
<comment type="caution">
    <text evidence="1">The sequence shown here is derived from an EMBL/GenBank/DDBJ whole genome shotgun (WGS) entry which is preliminary data.</text>
</comment>
<dbReference type="HOGENOM" id="CLU_080912_0_0_6"/>
<dbReference type="GeneID" id="58195330"/>
<dbReference type="SUPFAM" id="SSF51294">
    <property type="entry name" value="Hedgehog/intein (Hint) domain"/>
    <property type="match status" value="1"/>
</dbReference>
<accession>N8ZYH1</accession>
<evidence type="ECO:0000313" key="1">
    <source>
        <dbReference type="EMBL" id="ENV36535.1"/>
    </source>
</evidence>
<reference evidence="1 2" key="1">
    <citation type="submission" date="2013-02" db="EMBL/GenBank/DDBJ databases">
        <title>The Genome Sequence of Acinetobacter venetianus CIP 110063.</title>
        <authorList>
            <consortium name="The Broad Institute Genome Sequencing Platform"/>
            <consortium name="The Broad Institute Genome Sequencing Center for Infectious Disease"/>
            <person name="Cerqueira G."/>
            <person name="Feldgarden M."/>
            <person name="Courvalin P."/>
            <person name="Perichon B."/>
            <person name="Grillot-Courvalin C."/>
            <person name="Clermont D."/>
            <person name="Rocha E."/>
            <person name="Yoon E.-J."/>
            <person name="Nemec A."/>
            <person name="Walker B."/>
            <person name="Young S.K."/>
            <person name="Zeng Q."/>
            <person name="Gargeya S."/>
            <person name="Fitzgerald M."/>
            <person name="Haas B."/>
            <person name="Abouelleil A."/>
            <person name="Alvarado L."/>
            <person name="Arachchi H.M."/>
            <person name="Berlin A.M."/>
            <person name="Chapman S.B."/>
            <person name="Dewar J."/>
            <person name="Goldberg J."/>
            <person name="Griggs A."/>
            <person name="Gujja S."/>
            <person name="Hansen M."/>
            <person name="Howarth C."/>
            <person name="Imamovic A."/>
            <person name="Larimer J."/>
            <person name="McCowan C."/>
            <person name="Murphy C."/>
            <person name="Neiman D."/>
            <person name="Pearson M."/>
            <person name="Priest M."/>
            <person name="Roberts A."/>
            <person name="Saif S."/>
            <person name="Shea T."/>
            <person name="Sisk P."/>
            <person name="Sykes S."/>
            <person name="Wortman J."/>
            <person name="Nusbaum C."/>
            <person name="Birren B."/>
        </authorList>
    </citation>
    <scope>NUCLEOTIDE SEQUENCE [LARGE SCALE GENOMIC DNA]</scope>
    <source>
        <strain evidence="2">ATCC 31012 / DSM 23050 / BCRC 14357 / CCUG 45561 / CIP 110063 / KCTC 2702 / LMG 19082 / RAG-1</strain>
    </source>
</reference>
<dbReference type="Proteomes" id="UP000018445">
    <property type="component" value="Unassembled WGS sequence"/>
</dbReference>
<dbReference type="OrthoDB" id="2666939at2"/>
<dbReference type="AlphaFoldDB" id="N8ZYH1"/>
<name>N8ZYH1_ACIVR</name>
<dbReference type="NCBIfam" id="TIGR01443">
    <property type="entry name" value="intein_Cterm"/>
    <property type="match status" value="1"/>
</dbReference>
<gene>
    <name evidence="1" type="ORF">F959_02482</name>
</gene>
<dbReference type="eggNOG" id="COG1372">
    <property type="taxonomic scope" value="Bacteria"/>
</dbReference>
<organism evidence="1 2">
    <name type="scientific">Acinetobacter venetianus (strain ATCC 31012 / DSM 23050 / BCRC 14357 / CCUG 45561 / CIP 110063 / KCTC 2702 / LMG 19082 / RAG-1)</name>
    <dbReference type="NCBI Taxonomy" id="1191460"/>
    <lineage>
        <taxon>Bacteria</taxon>
        <taxon>Pseudomonadati</taxon>
        <taxon>Pseudomonadota</taxon>
        <taxon>Gammaproteobacteria</taxon>
        <taxon>Moraxellales</taxon>
        <taxon>Moraxellaceae</taxon>
        <taxon>Acinetobacter</taxon>
    </lineage>
</organism>
<dbReference type="InterPro" id="IPR036844">
    <property type="entry name" value="Hint_dom_sf"/>
</dbReference>